<protein>
    <submittedName>
        <fullName evidence="1">Uncharacterized protein</fullName>
    </submittedName>
</protein>
<evidence type="ECO:0000313" key="1">
    <source>
        <dbReference type="EMBL" id="KAL0311016.1"/>
    </source>
</evidence>
<accession>A0AAW2KXR0</accession>
<gene>
    <name evidence="1" type="ORF">Sangu_2396300</name>
</gene>
<dbReference type="AlphaFoldDB" id="A0AAW2KXR0"/>
<comment type="caution">
    <text evidence="1">The sequence shown here is derived from an EMBL/GenBank/DDBJ whole genome shotgun (WGS) entry which is preliminary data.</text>
</comment>
<name>A0AAW2KXR0_9LAMI</name>
<sequence length="138" mass="15043">MYFPSYCSSSSTSSSVFSGALHPVGAWLHTLSSCGHPLFSCPVAAILAAHSVPSAANRNTRALLGLRQAITFRPVAPSRHTVSHSSDAPVCNVRLIYQLRISNSISIVNNSSTSFRIIIKPHTPLDYWNTHLLIERQT</sequence>
<dbReference type="EMBL" id="JACGWK010000016">
    <property type="protein sequence ID" value="KAL0311016.1"/>
    <property type="molecule type" value="Genomic_DNA"/>
</dbReference>
<reference evidence="1" key="2">
    <citation type="journal article" date="2024" name="Plant">
        <title>Genomic evolution and insights into agronomic trait innovations of Sesamum species.</title>
        <authorList>
            <person name="Miao H."/>
            <person name="Wang L."/>
            <person name="Qu L."/>
            <person name="Liu H."/>
            <person name="Sun Y."/>
            <person name="Le M."/>
            <person name="Wang Q."/>
            <person name="Wei S."/>
            <person name="Zheng Y."/>
            <person name="Lin W."/>
            <person name="Duan Y."/>
            <person name="Cao H."/>
            <person name="Xiong S."/>
            <person name="Wang X."/>
            <person name="Wei L."/>
            <person name="Li C."/>
            <person name="Ma Q."/>
            <person name="Ju M."/>
            <person name="Zhao R."/>
            <person name="Li G."/>
            <person name="Mu C."/>
            <person name="Tian Q."/>
            <person name="Mei H."/>
            <person name="Zhang T."/>
            <person name="Gao T."/>
            <person name="Zhang H."/>
        </authorList>
    </citation>
    <scope>NUCLEOTIDE SEQUENCE</scope>
    <source>
        <strain evidence="1">G01</strain>
    </source>
</reference>
<organism evidence="1">
    <name type="scientific">Sesamum angustifolium</name>
    <dbReference type="NCBI Taxonomy" id="2727405"/>
    <lineage>
        <taxon>Eukaryota</taxon>
        <taxon>Viridiplantae</taxon>
        <taxon>Streptophyta</taxon>
        <taxon>Embryophyta</taxon>
        <taxon>Tracheophyta</taxon>
        <taxon>Spermatophyta</taxon>
        <taxon>Magnoliopsida</taxon>
        <taxon>eudicotyledons</taxon>
        <taxon>Gunneridae</taxon>
        <taxon>Pentapetalae</taxon>
        <taxon>asterids</taxon>
        <taxon>lamiids</taxon>
        <taxon>Lamiales</taxon>
        <taxon>Pedaliaceae</taxon>
        <taxon>Sesamum</taxon>
    </lineage>
</organism>
<reference evidence="1" key="1">
    <citation type="submission" date="2020-06" db="EMBL/GenBank/DDBJ databases">
        <authorList>
            <person name="Li T."/>
            <person name="Hu X."/>
            <person name="Zhang T."/>
            <person name="Song X."/>
            <person name="Zhang H."/>
            <person name="Dai N."/>
            <person name="Sheng W."/>
            <person name="Hou X."/>
            <person name="Wei L."/>
        </authorList>
    </citation>
    <scope>NUCLEOTIDE SEQUENCE</scope>
    <source>
        <strain evidence="1">G01</strain>
        <tissue evidence="1">Leaf</tissue>
    </source>
</reference>
<proteinExistence type="predicted"/>